<sequence length="169" mass="19537">MFNKLFPDFYYRNIYQIDRTQLNKLGIKGLILDIDNTLVPHGSQYVDRELKIWIDNLRNEGFKMILVSNNNKNRVQQFAERLGLKHIYNANKPLKGCFLKGAALIGLQNRNIAVAGDQIFTDVLGANRCGMVSILIDPIKKRDALLSKMKYVLEIPIRKRIQEGKRYGR</sequence>
<dbReference type="NCBIfam" id="TIGR01668">
    <property type="entry name" value="YqeG_hyp_ppase"/>
    <property type="match status" value="1"/>
</dbReference>
<dbReference type="InterPro" id="IPR023214">
    <property type="entry name" value="HAD_sf"/>
</dbReference>
<organism evidence="1">
    <name type="scientific">bioreactor metagenome</name>
    <dbReference type="NCBI Taxonomy" id="1076179"/>
    <lineage>
        <taxon>unclassified sequences</taxon>
        <taxon>metagenomes</taxon>
        <taxon>ecological metagenomes</taxon>
    </lineage>
</organism>
<dbReference type="AlphaFoldDB" id="A0A645BPT3"/>
<comment type="caution">
    <text evidence="1">The sequence shown here is derived from an EMBL/GenBank/DDBJ whole genome shotgun (WGS) entry which is preliminary data.</text>
</comment>
<proteinExistence type="predicted"/>
<reference evidence="1" key="1">
    <citation type="submission" date="2019-08" db="EMBL/GenBank/DDBJ databases">
        <authorList>
            <person name="Kucharzyk K."/>
            <person name="Murdoch R.W."/>
            <person name="Higgins S."/>
            <person name="Loffler F."/>
        </authorList>
    </citation>
    <scope>NUCLEOTIDE SEQUENCE</scope>
</reference>
<name>A0A645BPT3_9ZZZZ</name>
<dbReference type="Pfam" id="PF09419">
    <property type="entry name" value="PGP_phosphatase"/>
    <property type="match status" value="1"/>
</dbReference>
<protein>
    <recommendedName>
        <fullName evidence="2">Phosphoglycolate phosphatase</fullName>
    </recommendedName>
</protein>
<dbReference type="InterPro" id="IPR010021">
    <property type="entry name" value="PGPP1/Gep4"/>
</dbReference>
<dbReference type="SUPFAM" id="SSF56784">
    <property type="entry name" value="HAD-like"/>
    <property type="match status" value="1"/>
</dbReference>
<dbReference type="InterPro" id="IPR036412">
    <property type="entry name" value="HAD-like_sf"/>
</dbReference>
<dbReference type="Gene3D" id="3.40.50.1000">
    <property type="entry name" value="HAD superfamily/HAD-like"/>
    <property type="match status" value="1"/>
</dbReference>
<dbReference type="InterPro" id="IPR027706">
    <property type="entry name" value="PGP_Pase"/>
</dbReference>
<dbReference type="NCBIfam" id="TIGR01662">
    <property type="entry name" value="HAD-SF-IIIA"/>
    <property type="match status" value="1"/>
</dbReference>
<dbReference type="EMBL" id="VSSQ01020407">
    <property type="protein sequence ID" value="MPM65233.1"/>
    <property type="molecule type" value="Genomic_DNA"/>
</dbReference>
<accession>A0A645BPT3</accession>
<dbReference type="GO" id="GO:0008962">
    <property type="term" value="F:phosphatidylglycerophosphatase activity"/>
    <property type="evidence" value="ECO:0007669"/>
    <property type="project" value="InterPro"/>
</dbReference>
<evidence type="ECO:0000313" key="1">
    <source>
        <dbReference type="EMBL" id="MPM65233.1"/>
    </source>
</evidence>
<gene>
    <name evidence="1" type="ORF">SDC9_112128</name>
</gene>
<dbReference type="InterPro" id="IPR006549">
    <property type="entry name" value="HAD-SF_hydro_IIIA"/>
</dbReference>
<evidence type="ECO:0008006" key="2">
    <source>
        <dbReference type="Google" id="ProtNLM"/>
    </source>
</evidence>